<accession>A0A084WS03</accession>
<gene>
    <name evidence="3" type="ORF">ZHAS_00021290</name>
</gene>
<dbReference type="EMBL" id="KE525409">
    <property type="protein sequence ID" value="KFB52997.1"/>
    <property type="molecule type" value="Genomic_DNA"/>
</dbReference>
<keyword evidence="2" id="KW-1133">Transmembrane helix</keyword>
<reference evidence="4" key="2">
    <citation type="submission" date="2020-05" db="UniProtKB">
        <authorList>
            <consortium name="EnsemblMetazoa"/>
        </authorList>
    </citation>
    <scope>IDENTIFICATION</scope>
</reference>
<feature type="region of interest" description="Disordered" evidence="1">
    <location>
        <begin position="1"/>
        <end position="74"/>
    </location>
</feature>
<evidence type="ECO:0000313" key="5">
    <source>
        <dbReference type="Proteomes" id="UP000030765"/>
    </source>
</evidence>
<keyword evidence="2" id="KW-0812">Transmembrane</keyword>
<evidence type="ECO:0000256" key="1">
    <source>
        <dbReference type="SAM" id="MobiDB-lite"/>
    </source>
</evidence>
<name>A0A084WS03_ANOSI</name>
<proteinExistence type="predicted"/>
<evidence type="ECO:0000313" key="3">
    <source>
        <dbReference type="EMBL" id="KFB52997.1"/>
    </source>
</evidence>
<evidence type="ECO:0000256" key="2">
    <source>
        <dbReference type="SAM" id="Phobius"/>
    </source>
</evidence>
<reference evidence="3 5" key="1">
    <citation type="journal article" date="2014" name="BMC Genomics">
        <title>Genome sequence of Anopheles sinensis provides insight into genetics basis of mosquito competence for malaria parasites.</title>
        <authorList>
            <person name="Zhou D."/>
            <person name="Zhang D."/>
            <person name="Ding G."/>
            <person name="Shi L."/>
            <person name="Hou Q."/>
            <person name="Ye Y."/>
            <person name="Xu Y."/>
            <person name="Zhou H."/>
            <person name="Xiong C."/>
            <person name="Li S."/>
            <person name="Yu J."/>
            <person name="Hong S."/>
            <person name="Yu X."/>
            <person name="Zou P."/>
            <person name="Chen C."/>
            <person name="Chang X."/>
            <person name="Wang W."/>
            <person name="Lv Y."/>
            <person name="Sun Y."/>
            <person name="Ma L."/>
            <person name="Shen B."/>
            <person name="Zhu C."/>
        </authorList>
    </citation>
    <scope>NUCLEOTIDE SEQUENCE [LARGE SCALE GENOMIC DNA]</scope>
</reference>
<feature type="transmembrane region" description="Helical" evidence="2">
    <location>
        <begin position="118"/>
        <end position="146"/>
    </location>
</feature>
<sequence>MQDFSDAREANRRPPSGNRLASSWIIDKKMRHGTGETELKASGKRNQNTTFPKLIRTGIERTEPLGKSPLQDRKPRKIPFCKAMLAGSGAYDDDDAISGPQIRQVRQISPDYIAPRHFALFLAGSTAFGCISLTDVMAALTMVTMIL</sequence>
<dbReference type="VEuPathDB" id="VectorBase:ASIC021290"/>
<keyword evidence="2" id="KW-0472">Membrane</keyword>
<protein>
    <submittedName>
        <fullName evidence="3 4">Anti-RNA polymerase sigma 70 factor</fullName>
    </submittedName>
</protein>
<keyword evidence="5" id="KW-1185">Reference proteome</keyword>
<dbReference type="Proteomes" id="UP000030765">
    <property type="component" value="Unassembled WGS sequence"/>
</dbReference>
<dbReference type="EMBL" id="ATLV01026297">
    <property type="status" value="NOT_ANNOTATED_CDS"/>
    <property type="molecule type" value="Genomic_DNA"/>
</dbReference>
<feature type="compositionally biased region" description="Basic and acidic residues" evidence="1">
    <location>
        <begin position="1"/>
        <end position="12"/>
    </location>
</feature>
<organism evidence="3">
    <name type="scientific">Anopheles sinensis</name>
    <name type="common">Mosquito</name>
    <dbReference type="NCBI Taxonomy" id="74873"/>
    <lineage>
        <taxon>Eukaryota</taxon>
        <taxon>Metazoa</taxon>
        <taxon>Ecdysozoa</taxon>
        <taxon>Arthropoda</taxon>
        <taxon>Hexapoda</taxon>
        <taxon>Insecta</taxon>
        <taxon>Pterygota</taxon>
        <taxon>Neoptera</taxon>
        <taxon>Endopterygota</taxon>
        <taxon>Diptera</taxon>
        <taxon>Nematocera</taxon>
        <taxon>Culicoidea</taxon>
        <taxon>Culicidae</taxon>
        <taxon>Anophelinae</taxon>
        <taxon>Anopheles</taxon>
    </lineage>
</organism>
<dbReference type="EnsemblMetazoa" id="ASIC021290-RA">
    <property type="protein sequence ID" value="ASIC021290-PA"/>
    <property type="gene ID" value="ASIC021290"/>
</dbReference>
<dbReference type="AlphaFoldDB" id="A0A084WS03"/>
<evidence type="ECO:0000313" key="4">
    <source>
        <dbReference type="EnsemblMetazoa" id="ASIC021290-PA"/>
    </source>
</evidence>